<gene>
    <name evidence="2" type="ORF">CTI12_AA207710</name>
</gene>
<sequence>MRRSALIELSSESGSQTASNDVDAELRELRLSLLVEMEKRKQVEEQSNDIQSQWRRICKQLSLVGPNLPEDPTLLKTKQW</sequence>
<evidence type="ECO:0000313" key="2">
    <source>
        <dbReference type="EMBL" id="PWA79298.1"/>
    </source>
</evidence>
<reference evidence="2 3" key="1">
    <citation type="journal article" date="2018" name="Mol. Plant">
        <title>The genome of Artemisia annua provides insight into the evolution of Asteraceae family and artemisinin biosynthesis.</title>
        <authorList>
            <person name="Shen Q."/>
            <person name="Zhang L."/>
            <person name="Liao Z."/>
            <person name="Wang S."/>
            <person name="Yan T."/>
            <person name="Shi P."/>
            <person name="Liu M."/>
            <person name="Fu X."/>
            <person name="Pan Q."/>
            <person name="Wang Y."/>
            <person name="Lv Z."/>
            <person name="Lu X."/>
            <person name="Zhang F."/>
            <person name="Jiang W."/>
            <person name="Ma Y."/>
            <person name="Chen M."/>
            <person name="Hao X."/>
            <person name="Li L."/>
            <person name="Tang Y."/>
            <person name="Lv G."/>
            <person name="Zhou Y."/>
            <person name="Sun X."/>
            <person name="Brodelius P.E."/>
            <person name="Rose J.K.C."/>
            <person name="Tang K."/>
        </authorList>
    </citation>
    <scope>NUCLEOTIDE SEQUENCE [LARGE SCALE GENOMIC DNA]</scope>
    <source>
        <strain evidence="3">cv. Huhao1</strain>
        <tissue evidence="2">Leaf</tissue>
    </source>
</reference>
<dbReference type="AlphaFoldDB" id="A0A2U1P0P0"/>
<dbReference type="PANTHER" id="PTHR35490">
    <property type="entry name" value="BACTERIOPHAGE N4 ADSORPTION B PROTEIN"/>
    <property type="match status" value="1"/>
</dbReference>
<accession>A0A2U1P0P0</accession>
<feature type="compositionally biased region" description="Polar residues" evidence="1">
    <location>
        <begin position="10"/>
        <end position="20"/>
    </location>
</feature>
<dbReference type="Proteomes" id="UP000245207">
    <property type="component" value="Unassembled WGS sequence"/>
</dbReference>
<dbReference type="EMBL" id="PKPP01001875">
    <property type="protein sequence ID" value="PWA79298.1"/>
    <property type="molecule type" value="Genomic_DNA"/>
</dbReference>
<proteinExistence type="predicted"/>
<evidence type="ECO:0000313" key="3">
    <source>
        <dbReference type="Proteomes" id="UP000245207"/>
    </source>
</evidence>
<keyword evidence="3" id="KW-1185">Reference proteome</keyword>
<dbReference type="PANTHER" id="PTHR35490:SF2">
    <property type="entry name" value="BACTERIOPHAGE N4 ADSORPTION B PROTEIN"/>
    <property type="match status" value="1"/>
</dbReference>
<organism evidence="2 3">
    <name type="scientific">Artemisia annua</name>
    <name type="common">Sweet wormwood</name>
    <dbReference type="NCBI Taxonomy" id="35608"/>
    <lineage>
        <taxon>Eukaryota</taxon>
        <taxon>Viridiplantae</taxon>
        <taxon>Streptophyta</taxon>
        <taxon>Embryophyta</taxon>
        <taxon>Tracheophyta</taxon>
        <taxon>Spermatophyta</taxon>
        <taxon>Magnoliopsida</taxon>
        <taxon>eudicotyledons</taxon>
        <taxon>Gunneridae</taxon>
        <taxon>Pentapetalae</taxon>
        <taxon>asterids</taxon>
        <taxon>campanulids</taxon>
        <taxon>Asterales</taxon>
        <taxon>Asteraceae</taxon>
        <taxon>Asteroideae</taxon>
        <taxon>Anthemideae</taxon>
        <taxon>Artemisiinae</taxon>
        <taxon>Artemisia</taxon>
    </lineage>
</organism>
<protein>
    <submittedName>
        <fullName evidence="2">Uncharacterized protein</fullName>
    </submittedName>
</protein>
<feature type="region of interest" description="Disordered" evidence="1">
    <location>
        <begin position="1"/>
        <end position="21"/>
    </location>
</feature>
<comment type="caution">
    <text evidence="2">The sequence shown here is derived from an EMBL/GenBank/DDBJ whole genome shotgun (WGS) entry which is preliminary data.</text>
</comment>
<dbReference type="OrthoDB" id="1923043at2759"/>
<dbReference type="STRING" id="35608.A0A2U1P0P0"/>
<name>A0A2U1P0P0_ARTAN</name>
<evidence type="ECO:0000256" key="1">
    <source>
        <dbReference type="SAM" id="MobiDB-lite"/>
    </source>
</evidence>